<dbReference type="Gene3D" id="1.10.357.10">
    <property type="entry name" value="Tetracycline Repressor, domain 2"/>
    <property type="match status" value="1"/>
</dbReference>
<dbReference type="PATRIC" id="fig|1261.5.peg.593"/>
<dbReference type="GO" id="GO:0003677">
    <property type="term" value="F:DNA binding"/>
    <property type="evidence" value="ECO:0007669"/>
    <property type="project" value="UniProtKB-UniRule"/>
</dbReference>
<dbReference type="STRING" id="1261.HMPREF3195_00587"/>
<evidence type="ECO:0000259" key="3">
    <source>
        <dbReference type="PROSITE" id="PS50977"/>
    </source>
</evidence>
<evidence type="ECO:0000256" key="2">
    <source>
        <dbReference type="PROSITE-ProRule" id="PRU00335"/>
    </source>
</evidence>
<dbReference type="eggNOG" id="COG1309">
    <property type="taxonomic scope" value="Bacteria"/>
</dbReference>
<dbReference type="PROSITE" id="PS50977">
    <property type="entry name" value="HTH_TETR_2"/>
    <property type="match status" value="1"/>
</dbReference>
<sequence length="238" mass="27566">MSSKKIMIIYIKKVLLFYEIRYIITLSTETSIKGGFMCAVKRLSIEERKNEIMQSATRLITEKGFSNMTMEDVIAGTTMSKGGVYHYYKNTLDIFKDLMVAGIDYRDKIIHEHIGECEKGCEVEFMAKQMVDKMLDDNPYMPLYVEFLIEKKRNPKLEEVFEDLKMQANNRFKLMDTSISGSLLNKSTFDLCTNLINAIILASDILGARDNFRKNRYLFEEMLISIFKNEREVGDGSI</sequence>
<name>A0A135YWK1_9FIRM</name>
<dbReference type="InterPro" id="IPR001647">
    <property type="entry name" value="HTH_TetR"/>
</dbReference>
<feature type="domain" description="HTH tetR-type" evidence="3">
    <location>
        <begin position="46"/>
        <end position="106"/>
    </location>
</feature>
<feature type="DNA-binding region" description="H-T-H motif" evidence="2">
    <location>
        <begin position="69"/>
        <end position="88"/>
    </location>
</feature>
<organism evidence="4 5">
    <name type="scientific">Peptostreptococcus anaerobius</name>
    <dbReference type="NCBI Taxonomy" id="1261"/>
    <lineage>
        <taxon>Bacteria</taxon>
        <taxon>Bacillati</taxon>
        <taxon>Bacillota</taxon>
        <taxon>Clostridia</taxon>
        <taxon>Peptostreptococcales</taxon>
        <taxon>Peptostreptococcaceae</taxon>
        <taxon>Peptostreptococcus</taxon>
    </lineage>
</organism>
<evidence type="ECO:0000313" key="5">
    <source>
        <dbReference type="Proteomes" id="UP000070326"/>
    </source>
</evidence>
<proteinExistence type="predicted"/>
<evidence type="ECO:0000313" key="4">
    <source>
        <dbReference type="EMBL" id="KXI13784.1"/>
    </source>
</evidence>
<keyword evidence="1 2" id="KW-0238">DNA-binding</keyword>
<dbReference type="SUPFAM" id="SSF46689">
    <property type="entry name" value="Homeodomain-like"/>
    <property type="match status" value="1"/>
</dbReference>
<evidence type="ECO:0000256" key="1">
    <source>
        <dbReference type="ARBA" id="ARBA00023125"/>
    </source>
</evidence>
<dbReference type="EMBL" id="LSQZ01000018">
    <property type="protein sequence ID" value="KXI13784.1"/>
    <property type="molecule type" value="Genomic_DNA"/>
</dbReference>
<comment type="caution">
    <text evidence="4">The sequence shown here is derived from an EMBL/GenBank/DDBJ whole genome shotgun (WGS) entry which is preliminary data.</text>
</comment>
<reference evidence="4 5" key="1">
    <citation type="submission" date="2016-02" db="EMBL/GenBank/DDBJ databases">
        <authorList>
            <person name="Wen L."/>
            <person name="He K."/>
            <person name="Yang H."/>
        </authorList>
    </citation>
    <scope>NUCLEOTIDE SEQUENCE [LARGE SCALE GENOMIC DNA]</scope>
    <source>
        <strain evidence="4 5">MJR8628A</strain>
    </source>
</reference>
<accession>A0A135YWK1</accession>
<protein>
    <submittedName>
        <fullName evidence="4">Transcriptional regulator, TetR family</fullName>
    </submittedName>
</protein>
<dbReference type="InterPro" id="IPR009057">
    <property type="entry name" value="Homeodomain-like_sf"/>
</dbReference>
<dbReference type="Proteomes" id="UP000070326">
    <property type="component" value="Unassembled WGS sequence"/>
</dbReference>
<dbReference type="AlphaFoldDB" id="A0A135YWK1"/>
<dbReference type="Pfam" id="PF00440">
    <property type="entry name" value="TetR_N"/>
    <property type="match status" value="1"/>
</dbReference>
<gene>
    <name evidence="4" type="ORF">HMPREF3195_00587</name>
</gene>